<keyword evidence="2" id="KW-1185">Reference proteome</keyword>
<protein>
    <submittedName>
        <fullName evidence="1">Uncharacterized protein</fullName>
    </submittedName>
</protein>
<accession>A0ABR3LLD1</accession>
<reference evidence="1 2" key="1">
    <citation type="submission" date="2023-09" db="EMBL/GenBank/DDBJ databases">
        <authorList>
            <person name="Wang M."/>
        </authorList>
    </citation>
    <scope>NUCLEOTIDE SEQUENCE [LARGE SCALE GENOMIC DNA]</scope>
    <source>
        <strain evidence="1">GT-2023</strain>
        <tissue evidence="1">Liver</tissue>
    </source>
</reference>
<gene>
    <name evidence="1" type="ORF">QQF64_015943</name>
</gene>
<sequence length="114" mass="12345">MSVTHAITVKQPLDKSYSEIRTSSENIHFETATVTTMTTTGTQPPSNASWFPDVRVFPVAPREDFSGLRDHGMGGVLGTQAVQGSSQQPTLVIKVPQLNQYEAPEGRATNNSRG</sequence>
<dbReference type="Proteomes" id="UP001558613">
    <property type="component" value="Unassembled WGS sequence"/>
</dbReference>
<evidence type="ECO:0000313" key="1">
    <source>
        <dbReference type="EMBL" id="KAL1253714.1"/>
    </source>
</evidence>
<evidence type="ECO:0000313" key="2">
    <source>
        <dbReference type="Proteomes" id="UP001558613"/>
    </source>
</evidence>
<name>A0ABR3LLD1_9TELE</name>
<comment type="caution">
    <text evidence="1">The sequence shown here is derived from an EMBL/GenBank/DDBJ whole genome shotgun (WGS) entry which is preliminary data.</text>
</comment>
<dbReference type="EMBL" id="JAYMGO010000020">
    <property type="protein sequence ID" value="KAL1253714.1"/>
    <property type="molecule type" value="Genomic_DNA"/>
</dbReference>
<proteinExistence type="predicted"/>
<organism evidence="1 2">
    <name type="scientific">Cirrhinus molitorella</name>
    <name type="common">mud carp</name>
    <dbReference type="NCBI Taxonomy" id="172907"/>
    <lineage>
        <taxon>Eukaryota</taxon>
        <taxon>Metazoa</taxon>
        <taxon>Chordata</taxon>
        <taxon>Craniata</taxon>
        <taxon>Vertebrata</taxon>
        <taxon>Euteleostomi</taxon>
        <taxon>Actinopterygii</taxon>
        <taxon>Neopterygii</taxon>
        <taxon>Teleostei</taxon>
        <taxon>Ostariophysi</taxon>
        <taxon>Cypriniformes</taxon>
        <taxon>Cyprinidae</taxon>
        <taxon>Labeoninae</taxon>
        <taxon>Labeonini</taxon>
        <taxon>Cirrhinus</taxon>
    </lineage>
</organism>